<dbReference type="AlphaFoldDB" id="A0A7Z0WQS5"/>
<reference evidence="1 2" key="1">
    <citation type="submission" date="2016-12" db="EMBL/GenBank/DDBJ databases">
        <title>The draft genome sequence of Actinophytocola xinjiangensis.</title>
        <authorList>
            <person name="Wang W."/>
            <person name="Yuan L."/>
        </authorList>
    </citation>
    <scope>NUCLEOTIDE SEQUENCE [LARGE SCALE GENOMIC DNA]</scope>
    <source>
        <strain evidence="1 2">CGMCC 4.4663</strain>
    </source>
</reference>
<keyword evidence="2" id="KW-1185">Reference proteome</keyword>
<dbReference type="InterPro" id="IPR007995">
    <property type="entry name" value="DUF742"/>
</dbReference>
<comment type="caution">
    <text evidence="1">The sequence shown here is derived from an EMBL/GenBank/DDBJ whole genome shotgun (WGS) entry which is preliminary data.</text>
</comment>
<sequence>MKHGRDSWYDDDAGPLVRPYTVTRGRTHSERLDLNLITLVVTAAAESASMDPEYVDILRLCHYPLSIAEISAKLGLPITVIKILVADLIEQGCLNFSSPPSPLNTETPDMNILQAVLDGIRRL</sequence>
<name>A0A7Z0WQS5_9PSEU</name>
<dbReference type="PANTHER" id="PTHR36221:SF1">
    <property type="entry name" value="DUF742 DOMAIN-CONTAINING PROTEIN"/>
    <property type="match status" value="1"/>
</dbReference>
<accession>A0A7Z0WQS5</accession>
<gene>
    <name evidence="1" type="ORF">BLA60_08735</name>
</gene>
<evidence type="ECO:0000313" key="2">
    <source>
        <dbReference type="Proteomes" id="UP000185696"/>
    </source>
</evidence>
<protein>
    <recommendedName>
        <fullName evidence="3">DUF742 domain-containing protein</fullName>
    </recommendedName>
</protein>
<organism evidence="1 2">
    <name type="scientific">Actinophytocola xinjiangensis</name>
    <dbReference type="NCBI Taxonomy" id="485602"/>
    <lineage>
        <taxon>Bacteria</taxon>
        <taxon>Bacillati</taxon>
        <taxon>Actinomycetota</taxon>
        <taxon>Actinomycetes</taxon>
        <taxon>Pseudonocardiales</taxon>
        <taxon>Pseudonocardiaceae</taxon>
    </lineage>
</organism>
<dbReference type="PANTHER" id="PTHR36221">
    <property type="entry name" value="DUF742 DOMAIN-CONTAINING PROTEIN"/>
    <property type="match status" value="1"/>
</dbReference>
<dbReference type="EMBL" id="MSIF01000003">
    <property type="protein sequence ID" value="OLF12392.1"/>
    <property type="molecule type" value="Genomic_DNA"/>
</dbReference>
<proteinExistence type="predicted"/>
<dbReference type="OrthoDB" id="4244884at2"/>
<dbReference type="Proteomes" id="UP000185696">
    <property type="component" value="Unassembled WGS sequence"/>
</dbReference>
<evidence type="ECO:0008006" key="3">
    <source>
        <dbReference type="Google" id="ProtNLM"/>
    </source>
</evidence>
<evidence type="ECO:0000313" key="1">
    <source>
        <dbReference type="EMBL" id="OLF12392.1"/>
    </source>
</evidence>
<dbReference type="Pfam" id="PF05331">
    <property type="entry name" value="DUF742"/>
    <property type="match status" value="1"/>
</dbReference>